<dbReference type="InParanoid" id="A0A0D0D7F3"/>
<evidence type="ECO:0000313" key="1">
    <source>
        <dbReference type="EMBL" id="KIK76194.1"/>
    </source>
</evidence>
<proteinExistence type="predicted"/>
<dbReference type="AlphaFoldDB" id="A0A0D0D7F3"/>
<dbReference type="OrthoDB" id="3200967at2759"/>
<organism evidence="1 2">
    <name type="scientific">Paxillus rubicundulus Ve08.2h10</name>
    <dbReference type="NCBI Taxonomy" id="930991"/>
    <lineage>
        <taxon>Eukaryota</taxon>
        <taxon>Fungi</taxon>
        <taxon>Dikarya</taxon>
        <taxon>Basidiomycota</taxon>
        <taxon>Agaricomycotina</taxon>
        <taxon>Agaricomycetes</taxon>
        <taxon>Agaricomycetidae</taxon>
        <taxon>Boletales</taxon>
        <taxon>Paxilineae</taxon>
        <taxon>Paxillaceae</taxon>
        <taxon>Paxillus</taxon>
    </lineage>
</organism>
<dbReference type="EMBL" id="KN827619">
    <property type="protein sequence ID" value="KIK76194.1"/>
    <property type="molecule type" value="Genomic_DNA"/>
</dbReference>
<reference evidence="2" key="2">
    <citation type="submission" date="2015-01" db="EMBL/GenBank/DDBJ databases">
        <title>Evolutionary Origins and Diversification of the Mycorrhizal Mutualists.</title>
        <authorList>
            <consortium name="DOE Joint Genome Institute"/>
            <consortium name="Mycorrhizal Genomics Consortium"/>
            <person name="Kohler A."/>
            <person name="Kuo A."/>
            <person name="Nagy L.G."/>
            <person name="Floudas D."/>
            <person name="Copeland A."/>
            <person name="Barry K.W."/>
            <person name="Cichocki N."/>
            <person name="Veneault-Fourrey C."/>
            <person name="LaButti K."/>
            <person name="Lindquist E.A."/>
            <person name="Lipzen A."/>
            <person name="Lundell T."/>
            <person name="Morin E."/>
            <person name="Murat C."/>
            <person name="Riley R."/>
            <person name="Ohm R."/>
            <person name="Sun H."/>
            <person name="Tunlid A."/>
            <person name="Henrissat B."/>
            <person name="Grigoriev I.V."/>
            <person name="Hibbett D.S."/>
            <person name="Martin F."/>
        </authorList>
    </citation>
    <scope>NUCLEOTIDE SEQUENCE [LARGE SCALE GENOMIC DNA]</scope>
    <source>
        <strain evidence="2">Ve08.2h10</strain>
    </source>
</reference>
<protein>
    <submittedName>
        <fullName evidence="1">Uncharacterized protein</fullName>
    </submittedName>
</protein>
<accession>A0A0D0D7F3</accession>
<evidence type="ECO:0000313" key="2">
    <source>
        <dbReference type="Proteomes" id="UP000054538"/>
    </source>
</evidence>
<keyword evidence="2" id="KW-1185">Reference proteome</keyword>
<reference evidence="1 2" key="1">
    <citation type="submission" date="2014-04" db="EMBL/GenBank/DDBJ databases">
        <authorList>
            <consortium name="DOE Joint Genome Institute"/>
            <person name="Kuo A."/>
            <person name="Kohler A."/>
            <person name="Jargeat P."/>
            <person name="Nagy L.G."/>
            <person name="Floudas D."/>
            <person name="Copeland A."/>
            <person name="Barry K.W."/>
            <person name="Cichocki N."/>
            <person name="Veneault-Fourrey C."/>
            <person name="LaButti K."/>
            <person name="Lindquist E.A."/>
            <person name="Lipzen A."/>
            <person name="Lundell T."/>
            <person name="Morin E."/>
            <person name="Murat C."/>
            <person name="Sun H."/>
            <person name="Tunlid A."/>
            <person name="Henrissat B."/>
            <person name="Grigoriev I.V."/>
            <person name="Hibbett D.S."/>
            <person name="Martin F."/>
            <person name="Nordberg H.P."/>
            <person name="Cantor M.N."/>
            <person name="Hua S.X."/>
        </authorList>
    </citation>
    <scope>NUCLEOTIDE SEQUENCE [LARGE SCALE GENOMIC DNA]</scope>
    <source>
        <strain evidence="1 2">Ve08.2h10</strain>
    </source>
</reference>
<feature type="non-terminal residue" evidence="1">
    <location>
        <position position="1"/>
    </location>
</feature>
<dbReference type="Proteomes" id="UP000054538">
    <property type="component" value="Unassembled WGS sequence"/>
</dbReference>
<gene>
    <name evidence="1" type="ORF">PAXRUDRAFT_170655</name>
</gene>
<sequence length="98" mass="10967">LTPNTTAWCEALDDFLDGQGYKLQGNVCSMYTKAIFLLLTLFREICSINSVMPSRAYSRPTPHFHLYAILLIYNTSDSVPCSSSFILLSCPLESSFDT</sequence>
<name>A0A0D0D7F3_9AGAM</name>
<dbReference type="HOGENOM" id="CLU_2339225_0_0_1"/>